<reference evidence="2" key="1">
    <citation type="submission" date="2017-07" db="EMBL/GenBank/DDBJ databases">
        <title>Taro Niue Genome Assembly and Annotation.</title>
        <authorList>
            <person name="Atibalentja N."/>
            <person name="Keating K."/>
            <person name="Fields C.J."/>
        </authorList>
    </citation>
    <scope>NUCLEOTIDE SEQUENCE</scope>
    <source>
        <strain evidence="2">Niue_2</strain>
        <tissue evidence="2">Leaf</tissue>
    </source>
</reference>
<protein>
    <submittedName>
        <fullName evidence="2">Uncharacterized protein</fullName>
    </submittedName>
</protein>
<sequence length="128" mass="14105">MATAWDNEEATISESSSSDSEKEQERVLELSRVVWRRFWQRGKQEIPTPSRSSSPVSSAATCTDHHLEVDQRATSVDTACASVDLLSQNSPEGVMGRSLVSTLPDQFCPKGDYDVQEEEPVEDGNASE</sequence>
<name>A0A843V1U6_COLES</name>
<comment type="caution">
    <text evidence="2">The sequence shown here is derived from an EMBL/GenBank/DDBJ whole genome shotgun (WGS) entry which is preliminary data.</text>
</comment>
<evidence type="ECO:0000256" key="1">
    <source>
        <dbReference type="SAM" id="MobiDB-lite"/>
    </source>
</evidence>
<accession>A0A843V1U6</accession>
<dbReference type="Proteomes" id="UP000652761">
    <property type="component" value="Unassembled WGS sequence"/>
</dbReference>
<evidence type="ECO:0000313" key="2">
    <source>
        <dbReference type="EMBL" id="MQL85709.1"/>
    </source>
</evidence>
<proteinExistence type="predicted"/>
<organism evidence="2 3">
    <name type="scientific">Colocasia esculenta</name>
    <name type="common">Wild taro</name>
    <name type="synonym">Arum esculentum</name>
    <dbReference type="NCBI Taxonomy" id="4460"/>
    <lineage>
        <taxon>Eukaryota</taxon>
        <taxon>Viridiplantae</taxon>
        <taxon>Streptophyta</taxon>
        <taxon>Embryophyta</taxon>
        <taxon>Tracheophyta</taxon>
        <taxon>Spermatophyta</taxon>
        <taxon>Magnoliopsida</taxon>
        <taxon>Liliopsida</taxon>
        <taxon>Araceae</taxon>
        <taxon>Aroideae</taxon>
        <taxon>Colocasieae</taxon>
        <taxon>Colocasia</taxon>
    </lineage>
</organism>
<feature type="region of interest" description="Disordered" evidence="1">
    <location>
        <begin position="1"/>
        <end position="25"/>
    </location>
</feature>
<keyword evidence="3" id="KW-1185">Reference proteome</keyword>
<gene>
    <name evidence="2" type="ORF">Taro_018231</name>
</gene>
<dbReference type="AlphaFoldDB" id="A0A843V1U6"/>
<dbReference type="EMBL" id="NMUH01000844">
    <property type="protein sequence ID" value="MQL85709.1"/>
    <property type="molecule type" value="Genomic_DNA"/>
</dbReference>
<evidence type="ECO:0000313" key="3">
    <source>
        <dbReference type="Proteomes" id="UP000652761"/>
    </source>
</evidence>
<feature type="compositionally biased region" description="Acidic residues" evidence="1">
    <location>
        <begin position="1"/>
        <end position="11"/>
    </location>
</feature>